<accession>A0A3N6R861</accession>
<comment type="caution">
    <text evidence="1">The sequence shown here is derived from an EMBL/GenBank/DDBJ whole genome shotgun (WGS) entry which is preliminary data.</text>
</comment>
<name>A0A3N6R861_9CYAN</name>
<protein>
    <submittedName>
        <fullName evidence="1">Uncharacterized protein</fullName>
    </submittedName>
</protein>
<gene>
    <name evidence="1" type="ORF">D5R40_25355</name>
</gene>
<sequence>MDILSSYYGVARLGVLYIVITGKSKRRTVPEASEINAAFYTLEEKLRSLGIDREDYLGCVAADTT</sequence>
<evidence type="ECO:0000313" key="1">
    <source>
        <dbReference type="EMBL" id="RQH28732.1"/>
    </source>
</evidence>
<keyword evidence="2" id="KW-1185">Reference proteome</keyword>
<dbReference type="EMBL" id="RCBY01000205">
    <property type="protein sequence ID" value="RQH28732.1"/>
    <property type="molecule type" value="Genomic_DNA"/>
</dbReference>
<dbReference type="Proteomes" id="UP000269154">
    <property type="component" value="Unassembled WGS sequence"/>
</dbReference>
<reference evidence="1 2" key="1">
    <citation type="journal article" date="2018" name="ACS Chem. Biol.">
        <title>Ketoreductase domain dysfunction expands chemodiversity: malyngamide biosynthesis in the cyanobacterium Okeania hirsuta.</title>
        <authorList>
            <person name="Moss N.A."/>
            <person name="Leao T."/>
            <person name="Rankin M."/>
            <person name="McCullough T.M."/>
            <person name="Qu P."/>
            <person name="Korobeynikov A."/>
            <person name="Smith J.L."/>
            <person name="Gerwick L."/>
            <person name="Gerwick W.H."/>
        </authorList>
    </citation>
    <scope>NUCLEOTIDE SEQUENCE [LARGE SCALE GENOMIC DNA]</scope>
    <source>
        <strain evidence="1 2">PAB10Feb10-1</strain>
    </source>
</reference>
<evidence type="ECO:0000313" key="2">
    <source>
        <dbReference type="Proteomes" id="UP000269154"/>
    </source>
</evidence>
<proteinExistence type="predicted"/>
<organism evidence="1 2">
    <name type="scientific">Okeania hirsuta</name>
    <dbReference type="NCBI Taxonomy" id="1458930"/>
    <lineage>
        <taxon>Bacteria</taxon>
        <taxon>Bacillati</taxon>
        <taxon>Cyanobacteriota</taxon>
        <taxon>Cyanophyceae</taxon>
        <taxon>Oscillatoriophycideae</taxon>
        <taxon>Oscillatoriales</taxon>
        <taxon>Microcoleaceae</taxon>
        <taxon>Okeania</taxon>
    </lineage>
</organism>
<dbReference type="AlphaFoldDB" id="A0A3N6R861"/>